<evidence type="ECO:0000313" key="4">
    <source>
        <dbReference type="EMBL" id="PJC24019.1"/>
    </source>
</evidence>
<dbReference type="Pfam" id="PF03816">
    <property type="entry name" value="LytR_cpsA_psr"/>
    <property type="match status" value="1"/>
</dbReference>
<keyword evidence="2" id="KW-0812">Transmembrane</keyword>
<keyword evidence="2" id="KW-0472">Membrane</keyword>
<evidence type="ECO:0000256" key="1">
    <source>
        <dbReference type="ARBA" id="ARBA00006068"/>
    </source>
</evidence>
<evidence type="ECO:0000259" key="3">
    <source>
        <dbReference type="Pfam" id="PF03816"/>
    </source>
</evidence>
<comment type="caution">
    <text evidence="4">The sequence shown here is derived from an EMBL/GenBank/DDBJ whole genome shotgun (WGS) entry which is preliminary data.</text>
</comment>
<reference evidence="5" key="1">
    <citation type="submission" date="2017-09" db="EMBL/GenBank/DDBJ databases">
        <title>Depth-based differentiation of microbial function through sediment-hosted aquifers and enrichment of novel symbionts in the deep terrestrial subsurface.</title>
        <authorList>
            <person name="Probst A.J."/>
            <person name="Ladd B."/>
            <person name="Jarett J.K."/>
            <person name="Geller-Mcgrath D.E."/>
            <person name="Sieber C.M.K."/>
            <person name="Emerson J.B."/>
            <person name="Anantharaman K."/>
            <person name="Thomas B.C."/>
            <person name="Malmstrom R."/>
            <person name="Stieglmeier M."/>
            <person name="Klingl A."/>
            <person name="Woyke T."/>
            <person name="Ryan C.M."/>
            <person name="Banfield J.F."/>
        </authorList>
    </citation>
    <scope>NUCLEOTIDE SEQUENCE [LARGE SCALE GENOMIC DNA]</scope>
</reference>
<name>A0A2M8EMR0_UNCKA</name>
<protein>
    <recommendedName>
        <fullName evidence="3">Cell envelope-related transcriptional attenuator domain-containing protein</fullName>
    </recommendedName>
</protein>
<dbReference type="Gene3D" id="3.40.630.190">
    <property type="entry name" value="LCP protein"/>
    <property type="match status" value="1"/>
</dbReference>
<comment type="similarity">
    <text evidence="1">Belongs to the LytR/CpsA/Psr (LCP) family.</text>
</comment>
<keyword evidence="2" id="KW-1133">Transmembrane helix</keyword>
<proteinExistence type="inferred from homology"/>
<feature type="domain" description="Cell envelope-related transcriptional attenuator" evidence="3">
    <location>
        <begin position="89"/>
        <end position="176"/>
    </location>
</feature>
<dbReference type="InterPro" id="IPR050922">
    <property type="entry name" value="LytR/CpsA/Psr_CW_biosynth"/>
</dbReference>
<accession>A0A2M8EMR0</accession>
<dbReference type="AlphaFoldDB" id="A0A2M8EMR0"/>
<dbReference type="PANTHER" id="PTHR33392:SF6">
    <property type="entry name" value="POLYISOPRENYL-TEICHOIC ACID--PEPTIDOGLYCAN TEICHOIC ACID TRANSFERASE TAGU"/>
    <property type="match status" value="1"/>
</dbReference>
<dbReference type="Proteomes" id="UP000229756">
    <property type="component" value="Unassembled WGS sequence"/>
</dbReference>
<dbReference type="EMBL" id="PFSJ01000004">
    <property type="protein sequence ID" value="PJC24019.1"/>
    <property type="molecule type" value="Genomic_DNA"/>
</dbReference>
<gene>
    <name evidence="4" type="ORF">CO058_00505</name>
</gene>
<feature type="transmembrane region" description="Helical" evidence="2">
    <location>
        <begin position="21"/>
        <end position="42"/>
    </location>
</feature>
<sequence length="356" mass="39785">MRRRKKYKRRSSSAFSRKVKLFGFGLVSVVVSVFVLLGFSFYKFLNAPFSNASGVLNVDGSAVWQEDFTNILLVKLDDKNDKSSSINALTILHMNNESKRYDLYKIPVDVDIEYGLNYGKGMLSDVYKVGNSNQERGFYLISQTILKNLAINIDGYVALDNAGFDELSGIVGGIDANDLSVALRIKNYLKLPSLITKFRSLAITNITIIDIFSILDFIKNTSEQSGSVFELNVYQVLDSQNWDSLWQSKMDFSSVQRETIKVFISNASKDPKIPGLAGWGSRVIKNIGGSVLDTQNSFVDFDENTIITDKVDSPLVNKIAKTFNIKHIVLVDDIKRESGINPQVFRTSVSVVLTGY</sequence>
<dbReference type="PANTHER" id="PTHR33392">
    <property type="entry name" value="POLYISOPRENYL-TEICHOIC ACID--PEPTIDOGLYCAN TEICHOIC ACID TRANSFERASE TAGU"/>
    <property type="match status" value="1"/>
</dbReference>
<evidence type="ECO:0000256" key="2">
    <source>
        <dbReference type="SAM" id="Phobius"/>
    </source>
</evidence>
<organism evidence="4 5">
    <name type="scientific">candidate division WWE3 bacterium CG_4_9_14_0_2_um_filter_35_11</name>
    <dbReference type="NCBI Taxonomy" id="1975077"/>
    <lineage>
        <taxon>Bacteria</taxon>
        <taxon>Katanobacteria</taxon>
    </lineage>
</organism>
<evidence type="ECO:0000313" key="5">
    <source>
        <dbReference type="Proteomes" id="UP000229756"/>
    </source>
</evidence>
<dbReference type="InterPro" id="IPR004474">
    <property type="entry name" value="LytR_CpsA_psr"/>
</dbReference>